<organism evidence="2 3">
    <name type="scientific">Extremus antarcticus</name>
    <dbReference type="NCBI Taxonomy" id="702011"/>
    <lineage>
        <taxon>Eukaryota</taxon>
        <taxon>Fungi</taxon>
        <taxon>Dikarya</taxon>
        <taxon>Ascomycota</taxon>
        <taxon>Pezizomycotina</taxon>
        <taxon>Dothideomycetes</taxon>
        <taxon>Dothideomycetidae</taxon>
        <taxon>Mycosphaerellales</taxon>
        <taxon>Extremaceae</taxon>
        <taxon>Extremus</taxon>
    </lineage>
</organism>
<name>A0AAJ0DAU9_9PEZI</name>
<comment type="caution">
    <text evidence="2">The sequence shown here is derived from an EMBL/GenBank/DDBJ whole genome shotgun (WGS) entry which is preliminary data.</text>
</comment>
<evidence type="ECO:0000256" key="1">
    <source>
        <dbReference type="SAM" id="MobiDB-lite"/>
    </source>
</evidence>
<proteinExistence type="predicted"/>
<keyword evidence="3" id="KW-1185">Reference proteome</keyword>
<protein>
    <submittedName>
        <fullName evidence="2">Uncharacterized protein</fullName>
    </submittedName>
</protein>
<dbReference type="AlphaFoldDB" id="A0AAJ0DAU9"/>
<evidence type="ECO:0000313" key="2">
    <source>
        <dbReference type="EMBL" id="KAK3050270.1"/>
    </source>
</evidence>
<gene>
    <name evidence="2" type="ORF">LTR09_008419</name>
</gene>
<accession>A0AAJ0DAU9</accession>
<sequence length="371" mass="43182">MARPRLQWVHRLAMPDQALSTKNDKDVLAGIDLLTTSSAQQRRALTASANEKKGWSDSLLWLGSLLRWPGFLCACWRRQAPWHGSSLQDLKSQEDYDEEYDEENDLAPYKLEEESYPILRGIDSLVKIDTDMFEGIEKLEGPRTWSWWTRRVQSKARMHDCHQLLDGTERRRELPKDLSVKEHKDRVWLNAVRSRKNTMLLSAIMGAVSDDHHRRIEHLTEARDAITILDERRTPIGVIQLMDQSRLVHSPSFSEQYATFADFLNRVNDEVEFFDRFQSSAEINDDMKRILFCGALGNRFREWVNLKALRFNIAGTGGPNTLPITFNELTSDAMRFWDVQQLVLQHDRQPEAQRVTHHGQHGARQQGWVHR</sequence>
<reference evidence="2" key="1">
    <citation type="submission" date="2023-04" db="EMBL/GenBank/DDBJ databases">
        <title>Black Yeasts Isolated from many extreme environments.</title>
        <authorList>
            <person name="Coleine C."/>
            <person name="Stajich J.E."/>
            <person name="Selbmann L."/>
        </authorList>
    </citation>
    <scope>NUCLEOTIDE SEQUENCE</scope>
    <source>
        <strain evidence="2">CCFEE 5312</strain>
    </source>
</reference>
<feature type="region of interest" description="Disordered" evidence="1">
    <location>
        <begin position="350"/>
        <end position="371"/>
    </location>
</feature>
<dbReference type="EMBL" id="JAWDJX010000033">
    <property type="protein sequence ID" value="KAK3050270.1"/>
    <property type="molecule type" value="Genomic_DNA"/>
</dbReference>
<dbReference type="Proteomes" id="UP001271007">
    <property type="component" value="Unassembled WGS sequence"/>
</dbReference>
<evidence type="ECO:0000313" key="3">
    <source>
        <dbReference type="Proteomes" id="UP001271007"/>
    </source>
</evidence>